<dbReference type="SUPFAM" id="SSF52540">
    <property type="entry name" value="P-loop containing nucleoside triphosphate hydrolases"/>
    <property type="match status" value="1"/>
</dbReference>
<accession>A0A1B6C4S6</accession>
<organism evidence="8">
    <name type="scientific">Clastoptera arizonana</name>
    <name type="common">Arizona spittle bug</name>
    <dbReference type="NCBI Taxonomy" id="38151"/>
    <lineage>
        <taxon>Eukaryota</taxon>
        <taxon>Metazoa</taxon>
        <taxon>Ecdysozoa</taxon>
        <taxon>Arthropoda</taxon>
        <taxon>Hexapoda</taxon>
        <taxon>Insecta</taxon>
        <taxon>Pterygota</taxon>
        <taxon>Neoptera</taxon>
        <taxon>Paraneoptera</taxon>
        <taxon>Hemiptera</taxon>
        <taxon>Auchenorrhyncha</taxon>
        <taxon>Cercopoidea</taxon>
        <taxon>Clastopteridae</taxon>
        <taxon>Clastoptera</taxon>
    </lineage>
</organism>
<dbReference type="PANTHER" id="PTHR23117">
    <property type="entry name" value="GUANYLATE KINASE-RELATED"/>
    <property type="match status" value="1"/>
</dbReference>
<dbReference type="EMBL" id="GEDC01029053">
    <property type="protein sequence ID" value="JAS08245.1"/>
    <property type="molecule type" value="Transcribed_RNA"/>
</dbReference>
<dbReference type="AlphaFoldDB" id="A0A1B6C4S6"/>
<dbReference type="InterPro" id="IPR017665">
    <property type="entry name" value="Guanylate_kinase"/>
</dbReference>
<protein>
    <recommendedName>
        <fullName evidence="2">guanylate kinase</fullName>
        <ecNumber evidence="2">2.7.4.8</ecNumber>
    </recommendedName>
</protein>
<evidence type="ECO:0000256" key="4">
    <source>
        <dbReference type="ARBA" id="ARBA00022741"/>
    </source>
</evidence>
<dbReference type="EC" id="2.7.4.8" evidence="2"/>
<dbReference type="GO" id="GO:0005524">
    <property type="term" value="F:ATP binding"/>
    <property type="evidence" value="ECO:0007669"/>
    <property type="project" value="UniProtKB-KW"/>
</dbReference>
<evidence type="ECO:0000256" key="5">
    <source>
        <dbReference type="ARBA" id="ARBA00022777"/>
    </source>
</evidence>
<keyword evidence="3" id="KW-0808">Transferase</keyword>
<feature type="non-terminal residue" evidence="8">
    <location>
        <position position="1"/>
    </location>
</feature>
<dbReference type="FunFam" id="3.40.50.300:FF:000776">
    <property type="entry name" value="Guanylate kinase 2"/>
    <property type="match status" value="1"/>
</dbReference>
<comment type="similarity">
    <text evidence="1">Belongs to the guanylate kinase family.</text>
</comment>
<dbReference type="FunFam" id="3.30.63.10:FF:000002">
    <property type="entry name" value="Guanylate kinase 1"/>
    <property type="match status" value="1"/>
</dbReference>
<evidence type="ECO:0000259" key="7">
    <source>
        <dbReference type="PROSITE" id="PS50052"/>
    </source>
</evidence>
<evidence type="ECO:0000256" key="2">
    <source>
        <dbReference type="ARBA" id="ARBA00012961"/>
    </source>
</evidence>
<keyword evidence="6" id="KW-0067">ATP-binding</keyword>
<feature type="domain" description="Guanylate kinase-like" evidence="7">
    <location>
        <begin position="53"/>
        <end position="235"/>
    </location>
</feature>
<dbReference type="Gene3D" id="3.40.50.300">
    <property type="entry name" value="P-loop containing nucleotide triphosphate hydrolases"/>
    <property type="match status" value="1"/>
</dbReference>
<dbReference type="Pfam" id="PF00625">
    <property type="entry name" value="Guanylate_kin"/>
    <property type="match status" value="1"/>
</dbReference>
<sequence>VASQDCAKSLLIDSNRLFCSIMLRRIFVFCKPTVVVFSFQTYYGVHKMVRRGPRVLVLSGPSGSGKSSLLRLLFEEFPEKFGFSVSHTTRNPRPGEEDGKHYHFTTKEYMEAAVARGDFIESAVFSNNMYGTSVAAVKDVCKTGKVCVLDIDIQGVKQLKQTNLDPILLFIKPPSMTELEKRLRNRGTENEDSLQKRLDTARSEIAYGDTPGNFDLVLKNDNLEKAYSVLRDFVLKELDKRQPSDGQIIYQNNIIR</sequence>
<keyword evidence="4" id="KW-0547">Nucleotide-binding</keyword>
<name>A0A1B6C4S6_9HEMI</name>
<dbReference type="PANTHER" id="PTHR23117:SF13">
    <property type="entry name" value="GUANYLATE KINASE"/>
    <property type="match status" value="1"/>
</dbReference>
<reference evidence="8" key="1">
    <citation type="submission" date="2015-12" db="EMBL/GenBank/DDBJ databases">
        <title>De novo transcriptome assembly of four potential Pierce s Disease insect vectors from Arizona vineyards.</title>
        <authorList>
            <person name="Tassone E.E."/>
        </authorList>
    </citation>
    <scope>NUCLEOTIDE SEQUENCE</scope>
</reference>
<proteinExistence type="inferred from homology"/>
<dbReference type="InterPro" id="IPR027417">
    <property type="entry name" value="P-loop_NTPase"/>
</dbReference>
<keyword evidence="5" id="KW-0418">Kinase</keyword>
<dbReference type="NCBIfam" id="TIGR03263">
    <property type="entry name" value="guanyl_kin"/>
    <property type="match status" value="1"/>
</dbReference>
<gene>
    <name evidence="8" type="ORF">g.36840</name>
</gene>
<evidence type="ECO:0000256" key="6">
    <source>
        <dbReference type="ARBA" id="ARBA00022840"/>
    </source>
</evidence>
<dbReference type="PROSITE" id="PS00856">
    <property type="entry name" value="GUANYLATE_KINASE_1"/>
    <property type="match status" value="1"/>
</dbReference>
<dbReference type="InterPro" id="IPR008144">
    <property type="entry name" value="Guanylate_kin-like_dom"/>
</dbReference>
<dbReference type="SMART" id="SM00072">
    <property type="entry name" value="GuKc"/>
    <property type="match status" value="1"/>
</dbReference>
<evidence type="ECO:0000256" key="3">
    <source>
        <dbReference type="ARBA" id="ARBA00022679"/>
    </source>
</evidence>
<dbReference type="GO" id="GO:0005829">
    <property type="term" value="C:cytosol"/>
    <property type="evidence" value="ECO:0007669"/>
    <property type="project" value="TreeGrafter"/>
</dbReference>
<dbReference type="GO" id="GO:0004385">
    <property type="term" value="F:GMP kinase activity"/>
    <property type="evidence" value="ECO:0007669"/>
    <property type="project" value="UniProtKB-EC"/>
</dbReference>
<evidence type="ECO:0000256" key="1">
    <source>
        <dbReference type="ARBA" id="ARBA00005790"/>
    </source>
</evidence>
<dbReference type="InterPro" id="IPR008145">
    <property type="entry name" value="GK/Ca_channel_bsu"/>
</dbReference>
<evidence type="ECO:0000313" key="8">
    <source>
        <dbReference type="EMBL" id="JAS08245.1"/>
    </source>
</evidence>
<dbReference type="PROSITE" id="PS50052">
    <property type="entry name" value="GUANYLATE_KINASE_2"/>
    <property type="match status" value="1"/>
</dbReference>
<dbReference type="InterPro" id="IPR020590">
    <property type="entry name" value="Guanylate_kinase_CS"/>
</dbReference>
<dbReference type="CDD" id="cd00071">
    <property type="entry name" value="GMPK"/>
    <property type="match status" value="1"/>
</dbReference>